<name>A0AA39H685_9BILA</name>
<keyword evidence="14" id="KW-1185">Reference proteome</keyword>
<dbReference type="GO" id="GO:0060070">
    <property type="term" value="P:canonical Wnt signaling pathway"/>
    <property type="evidence" value="ECO:0007669"/>
    <property type="project" value="TreeGrafter"/>
</dbReference>
<evidence type="ECO:0000256" key="4">
    <source>
        <dbReference type="ARBA" id="ARBA00022525"/>
    </source>
</evidence>
<dbReference type="InterPro" id="IPR005817">
    <property type="entry name" value="Wnt"/>
</dbReference>
<evidence type="ECO:0000313" key="13">
    <source>
        <dbReference type="EMBL" id="KAK0399915.1"/>
    </source>
</evidence>
<gene>
    <name evidence="13" type="ORF">QR680_003272</name>
</gene>
<dbReference type="CDD" id="cd19337">
    <property type="entry name" value="Wnt_Wnt5"/>
    <property type="match status" value="1"/>
</dbReference>
<evidence type="ECO:0000256" key="3">
    <source>
        <dbReference type="ARBA" id="ARBA00022473"/>
    </source>
</evidence>
<dbReference type="GO" id="GO:0045165">
    <property type="term" value="P:cell fate commitment"/>
    <property type="evidence" value="ECO:0007669"/>
    <property type="project" value="TreeGrafter"/>
</dbReference>
<dbReference type="GO" id="GO:0030182">
    <property type="term" value="P:neuron differentiation"/>
    <property type="evidence" value="ECO:0007669"/>
    <property type="project" value="TreeGrafter"/>
</dbReference>
<evidence type="ECO:0000256" key="11">
    <source>
        <dbReference type="SAM" id="MobiDB-lite"/>
    </source>
</evidence>
<keyword evidence="7" id="KW-1015">Disulfide bond</keyword>
<evidence type="ECO:0000256" key="1">
    <source>
        <dbReference type="ARBA" id="ARBA00004498"/>
    </source>
</evidence>
<keyword evidence="5" id="KW-0272">Extracellular matrix</keyword>
<comment type="similarity">
    <text evidence="2 10">Belongs to the Wnt family.</text>
</comment>
<keyword evidence="9" id="KW-0449">Lipoprotein</keyword>
<evidence type="ECO:0000256" key="12">
    <source>
        <dbReference type="SAM" id="SignalP"/>
    </source>
</evidence>
<dbReference type="Pfam" id="PF00110">
    <property type="entry name" value="wnt"/>
    <property type="match status" value="1"/>
</dbReference>
<evidence type="ECO:0000256" key="2">
    <source>
        <dbReference type="ARBA" id="ARBA00005683"/>
    </source>
</evidence>
<evidence type="ECO:0000256" key="9">
    <source>
        <dbReference type="ARBA" id="ARBA00023288"/>
    </source>
</evidence>
<feature type="compositionally biased region" description="Basic and acidic residues" evidence="11">
    <location>
        <begin position="268"/>
        <end position="283"/>
    </location>
</feature>
<dbReference type="EMBL" id="JAUCMV010000005">
    <property type="protein sequence ID" value="KAK0399915.1"/>
    <property type="molecule type" value="Genomic_DNA"/>
</dbReference>
<keyword evidence="3 10" id="KW-0217">Developmental protein</keyword>
<dbReference type="AlphaFoldDB" id="A0AA39H685"/>
<feature type="region of interest" description="Disordered" evidence="11">
    <location>
        <begin position="260"/>
        <end position="288"/>
    </location>
</feature>
<organism evidence="13 14">
    <name type="scientific">Steinernema hermaphroditum</name>
    <dbReference type="NCBI Taxonomy" id="289476"/>
    <lineage>
        <taxon>Eukaryota</taxon>
        <taxon>Metazoa</taxon>
        <taxon>Ecdysozoa</taxon>
        <taxon>Nematoda</taxon>
        <taxon>Chromadorea</taxon>
        <taxon>Rhabditida</taxon>
        <taxon>Tylenchina</taxon>
        <taxon>Panagrolaimomorpha</taxon>
        <taxon>Strongyloidoidea</taxon>
        <taxon>Steinernematidae</taxon>
        <taxon>Steinernema</taxon>
    </lineage>
</organism>
<dbReference type="SMART" id="SM00097">
    <property type="entry name" value="WNT1"/>
    <property type="match status" value="1"/>
</dbReference>
<dbReference type="PRINTS" id="PR01349">
    <property type="entry name" value="WNTPROTEIN"/>
</dbReference>
<keyword evidence="12" id="KW-0732">Signal</keyword>
<comment type="function">
    <text evidence="10">Ligand for members of the frizzled family of seven transmembrane receptors.</text>
</comment>
<evidence type="ECO:0000256" key="6">
    <source>
        <dbReference type="ARBA" id="ARBA00022687"/>
    </source>
</evidence>
<dbReference type="Proteomes" id="UP001175271">
    <property type="component" value="Unassembled WGS sequence"/>
</dbReference>
<evidence type="ECO:0000256" key="10">
    <source>
        <dbReference type="RuleBase" id="RU003500"/>
    </source>
</evidence>
<evidence type="ECO:0000256" key="8">
    <source>
        <dbReference type="ARBA" id="ARBA00023180"/>
    </source>
</evidence>
<evidence type="ECO:0000313" key="14">
    <source>
        <dbReference type="Proteomes" id="UP001175271"/>
    </source>
</evidence>
<proteinExistence type="inferred from homology"/>
<feature type="chain" id="PRO_5041358463" description="Protein Wnt" evidence="12">
    <location>
        <begin position="20"/>
        <end position="492"/>
    </location>
</feature>
<dbReference type="GO" id="GO:0005109">
    <property type="term" value="F:frizzled binding"/>
    <property type="evidence" value="ECO:0007669"/>
    <property type="project" value="TreeGrafter"/>
</dbReference>
<comment type="caution">
    <text evidence="13">The sequence shown here is derived from an EMBL/GenBank/DDBJ whole genome shotgun (WGS) entry which is preliminary data.</text>
</comment>
<sequence length="492" mass="55359">MTACLTLLLLLAALPYTASVLDAAWWSSIAQLSTANLLAGAETKSTCLTLSGLSPGQARICELFKDHMPVVGEGAKQALHECEHQFRNERWNCSKPPGSDLVGPIHKLGTREAAFTYSIVSAGVSHEIGRSCRLGVLQSCGCSTAERPQGVDTQWNWGGCGDNVDYGYRFARDFIDVREKEDGFPKRSADRGRSLMNRWNNEVGRKLLKRHTRPKCKCHGVSGSCNMKTCWMQLPSMRQMGNLLANKYRAARRIQINARGNMQVVSQPEKRDQVSRTKGGDRQSRRKSRALQTELVYLDDSPDYCAADRSAGTLGTQGRVCRRGSNGADSCDLLCCGRGYNTYTKEMQSKCNCKFQWCCKVPNIYTCNETSTCCESFDERGCCSQEVTFNFFFKFIEFIPYLVGSFFVVIMACSNMTDPDPFDPHATLKSEKEEYMHIREKQTDDNRVGDPLFGPVMWDVAPTYASYDEQQMLEKRWKSIYNDGKEPVDTFL</sequence>
<dbReference type="GO" id="GO:0005125">
    <property type="term" value="F:cytokine activity"/>
    <property type="evidence" value="ECO:0007669"/>
    <property type="project" value="TreeGrafter"/>
</dbReference>
<dbReference type="Gene3D" id="3.30.2460.20">
    <property type="match status" value="1"/>
</dbReference>
<accession>A0AA39H685</accession>
<evidence type="ECO:0000256" key="5">
    <source>
        <dbReference type="ARBA" id="ARBA00022530"/>
    </source>
</evidence>
<feature type="signal peptide" evidence="12">
    <location>
        <begin position="1"/>
        <end position="19"/>
    </location>
</feature>
<keyword evidence="4" id="KW-0964">Secreted</keyword>
<dbReference type="PANTHER" id="PTHR12027">
    <property type="entry name" value="WNT RELATED"/>
    <property type="match status" value="1"/>
</dbReference>
<reference evidence="13" key="1">
    <citation type="submission" date="2023-06" db="EMBL/GenBank/DDBJ databases">
        <title>Genomic analysis of the entomopathogenic nematode Steinernema hermaphroditum.</title>
        <authorList>
            <person name="Schwarz E.M."/>
            <person name="Heppert J.K."/>
            <person name="Baniya A."/>
            <person name="Schwartz H.T."/>
            <person name="Tan C.-H."/>
            <person name="Antoshechkin I."/>
            <person name="Sternberg P.W."/>
            <person name="Goodrich-Blair H."/>
            <person name="Dillman A.R."/>
        </authorList>
    </citation>
    <scope>NUCLEOTIDE SEQUENCE</scope>
    <source>
        <strain evidence="13">PS9179</strain>
        <tissue evidence="13">Whole animal</tissue>
    </source>
</reference>
<dbReference type="InterPro" id="IPR043158">
    <property type="entry name" value="Wnt_C"/>
</dbReference>
<comment type="subcellular location">
    <subcellularLocation>
        <location evidence="1 10">Secreted</location>
        <location evidence="1 10">Extracellular space</location>
        <location evidence="1 10">Extracellular matrix</location>
    </subcellularLocation>
</comment>
<dbReference type="InterPro" id="IPR018161">
    <property type="entry name" value="Wnt_CS"/>
</dbReference>
<keyword evidence="8" id="KW-0325">Glycoprotein</keyword>
<evidence type="ECO:0000256" key="7">
    <source>
        <dbReference type="ARBA" id="ARBA00023157"/>
    </source>
</evidence>
<dbReference type="GO" id="GO:0005615">
    <property type="term" value="C:extracellular space"/>
    <property type="evidence" value="ECO:0007669"/>
    <property type="project" value="TreeGrafter"/>
</dbReference>
<keyword evidence="6 10" id="KW-0879">Wnt signaling pathway</keyword>
<dbReference type="PROSITE" id="PS00246">
    <property type="entry name" value="WNT1"/>
    <property type="match status" value="1"/>
</dbReference>
<protein>
    <recommendedName>
        <fullName evidence="10">Protein Wnt</fullName>
    </recommendedName>
</protein>
<dbReference type="PANTHER" id="PTHR12027:SF77">
    <property type="entry name" value="PROTEIN WNT-5"/>
    <property type="match status" value="1"/>
</dbReference>